<evidence type="ECO:0000313" key="5">
    <source>
        <dbReference type="Proteomes" id="UP001245370"/>
    </source>
</evidence>
<dbReference type="EMBL" id="JAVDPY010000010">
    <property type="protein sequence ID" value="MDR6336158.1"/>
    <property type="molecule type" value="Genomic_DNA"/>
</dbReference>
<proteinExistence type="predicted"/>
<comment type="caution">
    <text evidence="2">The sequence shown here is derived from an EMBL/GenBank/DDBJ whole genome shotgun (WGS) entry which is preliminary data.</text>
</comment>
<evidence type="ECO:0000313" key="3">
    <source>
        <dbReference type="EMBL" id="MDR6336158.1"/>
    </source>
</evidence>
<reference evidence="3 5" key="2">
    <citation type="submission" date="2023-07" db="EMBL/GenBank/DDBJ databases">
        <title>Genomic Encyclopedia of Type Strains, Phase IV (KMG-IV): sequencing the most valuable type-strain genomes for metagenomic binning, comparative biology and taxonomic classification.</title>
        <authorList>
            <person name="Goeker M."/>
        </authorList>
    </citation>
    <scope>NUCLEOTIDE SEQUENCE [LARGE SCALE GENOMIC DNA]</scope>
    <source>
        <strain evidence="3 5">DSM 338</strain>
    </source>
</reference>
<evidence type="ECO:0000256" key="1">
    <source>
        <dbReference type="SAM" id="Phobius"/>
    </source>
</evidence>
<gene>
    <name evidence="3" type="ORF">GGQ86_004656</name>
    <name evidence="2" type="ORF">XFLAVUS301_44890</name>
</gene>
<protein>
    <submittedName>
        <fullName evidence="2">Membrane protein</fullName>
    </submittedName>
    <submittedName>
        <fullName evidence="3">Uncharacterized protein (TIGR02186 family)</fullName>
    </submittedName>
</protein>
<dbReference type="Pfam" id="PF09608">
    <property type="entry name" value="Alph_Pro_TM"/>
    <property type="match status" value="1"/>
</dbReference>
<sequence>MSPIHSCAEAGSAWFLRVAFLTLALLVSFVTAPARADRLVLSVSQQTVSISSSFSGAELVLFGVAEATDGAPIDDAPDVVVTVRGPAEDFTTWRKAQVLGLWVNTDSRTFIGVPAFLTVLSNRPTDEMASLAILRREQIGLARNIFVQRVSGDFADVVPSDPFRAAFLRLQSAHGLYEENPKGVTFLAPRVFRAEVRIPGAAPIGAYQIEVKLLRNGLISATEQATFEVRKIGFEQRVAEFALNDALLYGLAVALGGLIVGFIANILFRKE</sequence>
<keyword evidence="1" id="KW-0472">Membrane</keyword>
<feature type="transmembrane region" description="Helical" evidence="1">
    <location>
        <begin position="246"/>
        <end position="268"/>
    </location>
</feature>
<name>A0A9W6CS96_XANFL</name>
<accession>A0A9W6CS96</accession>
<dbReference type="RefSeq" id="WP_281809539.1">
    <property type="nucleotide sequence ID" value="NZ_BSDO01000009.1"/>
</dbReference>
<dbReference type="GeneID" id="95765260"/>
<keyword evidence="1" id="KW-0812">Transmembrane</keyword>
<organism evidence="2 4">
    <name type="scientific">Xanthobacter flavus</name>
    <dbReference type="NCBI Taxonomy" id="281"/>
    <lineage>
        <taxon>Bacteria</taxon>
        <taxon>Pseudomonadati</taxon>
        <taxon>Pseudomonadota</taxon>
        <taxon>Alphaproteobacteria</taxon>
        <taxon>Hyphomicrobiales</taxon>
        <taxon>Xanthobacteraceae</taxon>
        <taxon>Xanthobacter</taxon>
    </lineage>
</organism>
<evidence type="ECO:0000313" key="2">
    <source>
        <dbReference type="EMBL" id="GLI24815.1"/>
    </source>
</evidence>
<dbReference type="Proteomes" id="UP001144397">
    <property type="component" value="Unassembled WGS sequence"/>
</dbReference>
<dbReference type="Proteomes" id="UP001245370">
    <property type="component" value="Unassembled WGS sequence"/>
</dbReference>
<reference evidence="2" key="1">
    <citation type="submission" date="2022-12" db="EMBL/GenBank/DDBJ databases">
        <title>Reference genome sequencing for broad-spectrum identification of bacterial and archaeal isolates by mass spectrometry.</title>
        <authorList>
            <person name="Sekiguchi Y."/>
            <person name="Tourlousse D.M."/>
        </authorList>
    </citation>
    <scope>NUCLEOTIDE SEQUENCE</scope>
    <source>
        <strain evidence="2">301</strain>
    </source>
</reference>
<dbReference type="InterPro" id="IPR019088">
    <property type="entry name" value="CHP02186-rel_TM"/>
</dbReference>
<dbReference type="EMBL" id="BSDO01000009">
    <property type="protein sequence ID" value="GLI24815.1"/>
    <property type="molecule type" value="Genomic_DNA"/>
</dbReference>
<dbReference type="AlphaFoldDB" id="A0A9W6CS96"/>
<keyword evidence="5" id="KW-1185">Reference proteome</keyword>
<keyword evidence="1" id="KW-1133">Transmembrane helix</keyword>
<evidence type="ECO:0000313" key="4">
    <source>
        <dbReference type="Proteomes" id="UP001144397"/>
    </source>
</evidence>